<evidence type="ECO:0000256" key="2">
    <source>
        <dbReference type="RuleBase" id="RU362042"/>
    </source>
</evidence>
<protein>
    <recommendedName>
        <fullName evidence="1 2">Signal peptidase I</fullName>
        <ecNumber evidence="2">3.4.21.89</ecNumber>
    </recommendedName>
</protein>
<keyword evidence="2" id="KW-0472">Membrane</keyword>
<keyword evidence="2 4" id="KW-0378">Hydrolase</keyword>
<feature type="transmembrane region" description="Helical" evidence="2">
    <location>
        <begin position="6"/>
        <end position="30"/>
    </location>
</feature>
<dbReference type="EMBL" id="WFLM01000010">
    <property type="protein sequence ID" value="KAB8035657.1"/>
    <property type="molecule type" value="Genomic_DNA"/>
</dbReference>
<dbReference type="RefSeq" id="WP_153417845.1">
    <property type="nucleotide sequence ID" value="NZ_CM018765.1"/>
</dbReference>
<dbReference type="Gene3D" id="2.10.109.10">
    <property type="entry name" value="Umud Fragment, subunit A"/>
    <property type="match status" value="1"/>
</dbReference>
<proteinExistence type="inferred from homology"/>
<dbReference type="GO" id="GO:0004252">
    <property type="term" value="F:serine-type endopeptidase activity"/>
    <property type="evidence" value="ECO:0007669"/>
    <property type="project" value="InterPro"/>
</dbReference>
<evidence type="ECO:0000256" key="1">
    <source>
        <dbReference type="ARBA" id="ARBA00019232"/>
    </source>
</evidence>
<keyword evidence="2" id="KW-1133">Transmembrane helix</keyword>
<dbReference type="InterPro" id="IPR019533">
    <property type="entry name" value="Peptidase_S26"/>
</dbReference>
<gene>
    <name evidence="4" type="primary">lepB</name>
    <name evidence="4" type="ORF">GCL60_17055</name>
</gene>
<comment type="caution">
    <text evidence="4">The sequence shown here is derived from an EMBL/GenBank/DDBJ whole genome shotgun (WGS) entry which is preliminary data.</text>
</comment>
<dbReference type="InterPro" id="IPR000223">
    <property type="entry name" value="Pept_S26A_signal_pept_1"/>
</dbReference>
<dbReference type="GO" id="GO:0006465">
    <property type="term" value="P:signal peptide processing"/>
    <property type="evidence" value="ECO:0007669"/>
    <property type="project" value="InterPro"/>
</dbReference>
<keyword evidence="5" id="KW-1185">Reference proteome</keyword>
<dbReference type="InterPro" id="IPR036286">
    <property type="entry name" value="LexA/Signal_pep-like_sf"/>
</dbReference>
<dbReference type="NCBIfam" id="TIGR02227">
    <property type="entry name" value="sigpep_I_bact"/>
    <property type="match status" value="1"/>
</dbReference>
<comment type="catalytic activity">
    <reaction evidence="2">
        <text>Cleavage of hydrophobic, N-terminal signal or leader sequences from secreted and periplasmic proteins.</text>
        <dbReference type="EC" id="3.4.21.89"/>
    </reaction>
</comment>
<comment type="similarity">
    <text evidence="2">Belongs to the peptidase S26 family.</text>
</comment>
<sequence length="177" mass="20768">MKKLILTIIFIITFYFFVYEFGISFGINVTESMPRGIYIMYNYSFIIKNGDIVTFCPDEKFYDLYYSRGYLSKIKNGKCYGKYSEFIKKVIGTSGDKIEINLNELIVNGTIIKNSNLYDYDRDGRKLYHLKNGFSKFLLDDEVFVFSNGVKYSLDSRYIGIIKLNKINKKALFIWGF</sequence>
<evidence type="ECO:0000313" key="5">
    <source>
        <dbReference type="Proteomes" id="UP000437748"/>
    </source>
</evidence>
<accession>A0A6N6VN51</accession>
<keyword evidence="4" id="KW-0614">Plasmid</keyword>
<dbReference type="EC" id="3.4.21.89" evidence="2"/>
<feature type="domain" description="Peptidase S26" evidence="3">
    <location>
        <begin position="4"/>
        <end position="175"/>
    </location>
</feature>
<dbReference type="GO" id="GO:0016020">
    <property type="term" value="C:membrane"/>
    <property type="evidence" value="ECO:0007669"/>
    <property type="project" value="UniProtKB-SubCell"/>
</dbReference>
<comment type="subcellular location">
    <subcellularLocation>
        <location evidence="2">Membrane</location>
        <topology evidence="2">Single-pass type II membrane protein</topology>
    </subcellularLocation>
</comment>
<name>A0A6N6VN51_9BACT</name>
<keyword evidence="2" id="KW-0645">Protease</keyword>
<dbReference type="Proteomes" id="UP000437748">
    <property type="component" value="Unassembled WGS sequence"/>
</dbReference>
<dbReference type="AlphaFoldDB" id="A0A6N6VN51"/>
<evidence type="ECO:0000313" key="4">
    <source>
        <dbReference type="EMBL" id="KAB8035657.1"/>
    </source>
</evidence>
<dbReference type="Pfam" id="PF10502">
    <property type="entry name" value="Peptidase_S26"/>
    <property type="match status" value="1"/>
</dbReference>
<dbReference type="GO" id="GO:0009003">
    <property type="term" value="F:signal peptidase activity"/>
    <property type="evidence" value="ECO:0007669"/>
    <property type="project" value="UniProtKB-EC"/>
</dbReference>
<keyword evidence="2" id="KW-0812">Transmembrane</keyword>
<evidence type="ECO:0000259" key="3">
    <source>
        <dbReference type="Pfam" id="PF10502"/>
    </source>
</evidence>
<dbReference type="SUPFAM" id="SSF51306">
    <property type="entry name" value="LexA/Signal peptidase"/>
    <property type="match status" value="1"/>
</dbReference>
<dbReference type="OrthoDB" id="5360818at2"/>
<reference evidence="4 5" key="1">
    <citation type="submission" date="2019-10" db="EMBL/GenBank/DDBJ databases">
        <title>New species of Slilvanegrellaceae.</title>
        <authorList>
            <person name="Pitt A."/>
            <person name="Hahn M.W."/>
        </authorList>
    </citation>
    <scope>NUCLEOTIDE SEQUENCE [LARGE SCALE GENOMIC DNA]</scope>
    <source>
        <strain evidence="4 5">SP-Ram-0.45-NSY-1</strain>
        <plasmid evidence="4">unnamed</plasmid>
    </source>
</reference>
<geneLocation type="plasmid" evidence="4">
    <name>unnamed</name>
</geneLocation>
<organism evidence="4 5">
    <name type="scientific">Silvanigrella paludirubra</name>
    <dbReference type="NCBI Taxonomy" id="2499159"/>
    <lineage>
        <taxon>Bacteria</taxon>
        <taxon>Pseudomonadati</taxon>
        <taxon>Bdellovibrionota</taxon>
        <taxon>Oligoflexia</taxon>
        <taxon>Silvanigrellales</taxon>
        <taxon>Silvanigrellaceae</taxon>
        <taxon>Silvanigrella</taxon>
    </lineage>
</organism>